<gene>
    <name evidence="1" type="ORF">AA0113_g9223</name>
</gene>
<evidence type="ECO:0000313" key="1">
    <source>
        <dbReference type="EMBL" id="RYO54109.1"/>
    </source>
</evidence>
<organism evidence="1 2">
    <name type="scientific">Alternaria arborescens</name>
    <dbReference type="NCBI Taxonomy" id="156630"/>
    <lineage>
        <taxon>Eukaryota</taxon>
        <taxon>Fungi</taxon>
        <taxon>Dikarya</taxon>
        <taxon>Ascomycota</taxon>
        <taxon>Pezizomycotina</taxon>
        <taxon>Dothideomycetes</taxon>
        <taxon>Pleosporomycetidae</taxon>
        <taxon>Pleosporales</taxon>
        <taxon>Pleosporineae</taxon>
        <taxon>Pleosporaceae</taxon>
        <taxon>Alternaria</taxon>
        <taxon>Alternaria sect. Alternaria</taxon>
    </lineage>
</organism>
<dbReference type="AlphaFoldDB" id="A0A4Q4RC08"/>
<protein>
    <submittedName>
        <fullName evidence="1">Uncharacterized protein</fullName>
    </submittedName>
</protein>
<name>A0A4Q4RC08_9PLEO</name>
<dbReference type="OrthoDB" id="3668186at2759"/>
<dbReference type="Proteomes" id="UP000293823">
    <property type="component" value="Unassembled WGS sequence"/>
</dbReference>
<evidence type="ECO:0000313" key="2">
    <source>
        <dbReference type="Proteomes" id="UP000293823"/>
    </source>
</evidence>
<proteinExistence type="predicted"/>
<keyword evidence="2" id="KW-1185">Reference proteome</keyword>
<reference evidence="2" key="1">
    <citation type="journal article" date="2019" name="bioRxiv">
        <title>Genomics, evolutionary history and diagnostics of the Alternaria alternata species group including apple and Asian pear pathotypes.</title>
        <authorList>
            <person name="Armitage A.D."/>
            <person name="Cockerton H.M."/>
            <person name="Sreenivasaprasad S."/>
            <person name="Woodhall J.W."/>
            <person name="Lane C.R."/>
            <person name="Harrison R.J."/>
            <person name="Clarkson J.P."/>
        </authorList>
    </citation>
    <scope>NUCLEOTIDE SEQUENCE [LARGE SCALE GENOMIC DNA]</scope>
    <source>
        <strain evidence="2">RGR 97.0016</strain>
    </source>
</reference>
<dbReference type="EMBL" id="PEJP01000041">
    <property type="protein sequence ID" value="RYO54109.1"/>
    <property type="molecule type" value="Genomic_DNA"/>
</dbReference>
<comment type="caution">
    <text evidence="1">The sequence shown here is derived from an EMBL/GenBank/DDBJ whole genome shotgun (WGS) entry which is preliminary data.</text>
</comment>
<sequence>MSQPEITAFANELLDKIFAYLIDKSDWLALCKTHRSFKASGQRLLFRDIQIASQHSAHSTGRCSMLLGALTAASHLVDLVETLQVDCRLREDLVFERDSIHAILAKVQSIQRLTIFIVDQPDKYQTYSLIEKGIVPMLQNQANVKRINIDCPTRHLFEARMLFARTSATTLHVRENIPHQQVPRFSREPGRQIRSVDLRNLTAIDYARNISFWSARIIGGAPKLEKLRFVWPKTDELGGNPFDKCIRGLSPTRHTLRKLTILPDATYGGPINTSWMSADFSAFPALEILRIPALALFEAVSCCRLKGHYERAKWEDRGDITHLLPPNLRELEMWFKYPSGVFATGQIYLSWVPELPEHEMMRRSGWIRALLQMQSLRKVRLSEILCAHIAACESVVKAGGWPMQKYALPNVVERAFLEAETALEIEVLKGERGFNCEFESGY</sequence>
<accession>A0A4Q4RC08</accession>